<accession>A0A7S2S0T5</accession>
<dbReference type="Gene3D" id="3.30.2160.10">
    <property type="entry name" value="Hect, E3 ligase catalytic domain"/>
    <property type="match status" value="1"/>
</dbReference>
<dbReference type="InterPro" id="IPR000569">
    <property type="entry name" value="HECT_dom"/>
</dbReference>
<keyword evidence="8" id="KW-1133">Transmembrane helix</keyword>
<gene>
    <name evidence="10" type="ORF">RMAR1173_LOCUS9954</name>
</gene>
<evidence type="ECO:0000256" key="2">
    <source>
        <dbReference type="ARBA" id="ARBA00004496"/>
    </source>
</evidence>
<dbReference type="EC" id="2.3.2.26" evidence="3"/>
<evidence type="ECO:0000256" key="3">
    <source>
        <dbReference type="ARBA" id="ARBA00012485"/>
    </source>
</evidence>
<comment type="catalytic activity">
    <reaction evidence="1">
        <text>S-ubiquitinyl-[E2 ubiquitin-conjugating enzyme]-L-cysteine + [acceptor protein]-L-lysine = [E2 ubiquitin-conjugating enzyme]-L-cysteine + N(6)-ubiquitinyl-[acceptor protein]-L-lysine.</text>
        <dbReference type="EC" id="2.3.2.26"/>
    </reaction>
</comment>
<dbReference type="FunFam" id="3.30.2410.10:FF:000003">
    <property type="entry name" value="probable E3 ubiquitin-protein ligase HERC4 isoform X1"/>
    <property type="match status" value="1"/>
</dbReference>
<feature type="transmembrane region" description="Helical" evidence="8">
    <location>
        <begin position="26"/>
        <end position="50"/>
    </location>
</feature>
<dbReference type="Gene3D" id="3.30.2410.10">
    <property type="entry name" value="Hect, E3 ligase catalytic domain"/>
    <property type="match status" value="1"/>
</dbReference>
<dbReference type="PANTHER" id="PTHR45700:SF8">
    <property type="entry name" value="HECT-TYPE E3 UBIQUITIN TRANSFERASE"/>
    <property type="match status" value="1"/>
</dbReference>
<dbReference type="Gene3D" id="3.90.1750.10">
    <property type="entry name" value="Hect, E3 ligase catalytic domains"/>
    <property type="match status" value="1"/>
</dbReference>
<dbReference type="FunFam" id="3.30.2160.10:FF:000004">
    <property type="entry name" value="probable E3 ubiquitin-protein ligase HERC4 isoform X1"/>
    <property type="match status" value="1"/>
</dbReference>
<dbReference type="PROSITE" id="PS50237">
    <property type="entry name" value="HECT"/>
    <property type="match status" value="1"/>
</dbReference>
<keyword evidence="4" id="KW-0963">Cytoplasm</keyword>
<dbReference type="InterPro" id="IPR044611">
    <property type="entry name" value="E3A/B/C-like"/>
</dbReference>
<sequence length="285" mass="32361">MFRVDEDTRQLYFNPHTFELGLEFELIGTLVGVAIYNSIILDIPFPMVVYKRLKGMRPTLEDLIEAQPTLGRSLKTMLDFDGDIEATFSQVFQVSYEVWGGIQMYDLKPNGGDIPVTRDNVQEYVDLYVDWALSTSVEKQYSAFEKGFLRVCGGEALNIFQPEELELLVCGNPVLDFEALERVTQYDDGFTAESATITRFWSVVHRLDEEEKRLLLKFATGSDRAPINGLASLTFVISKNGPDSDRLPTSHTCFNHLLLPDYSTEEKLEDKLKCAIRQAEGFGLR</sequence>
<evidence type="ECO:0000256" key="8">
    <source>
        <dbReference type="SAM" id="Phobius"/>
    </source>
</evidence>
<feature type="active site" description="Glycyl thioester intermediate" evidence="7">
    <location>
        <position position="253"/>
    </location>
</feature>
<proteinExistence type="predicted"/>
<dbReference type="SMART" id="SM00119">
    <property type="entry name" value="HECTc"/>
    <property type="match status" value="1"/>
</dbReference>
<dbReference type="GO" id="GO:0061630">
    <property type="term" value="F:ubiquitin protein ligase activity"/>
    <property type="evidence" value="ECO:0007669"/>
    <property type="project" value="UniProtKB-EC"/>
</dbReference>
<comment type="subcellular location">
    <subcellularLocation>
        <location evidence="2">Cytoplasm</location>
    </subcellularLocation>
</comment>
<dbReference type="Pfam" id="PF00632">
    <property type="entry name" value="HECT"/>
    <property type="match status" value="1"/>
</dbReference>
<evidence type="ECO:0000313" key="10">
    <source>
        <dbReference type="EMBL" id="CAD9686141.1"/>
    </source>
</evidence>
<keyword evidence="8" id="KW-0812">Transmembrane</keyword>
<organism evidence="10">
    <name type="scientific">Rhizochromulina marina</name>
    <dbReference type="NCBI Taxonomy" id="1034831"/>
    <lineage>
        <taxon>Eukaryota</taxon>
        <taxon>Sar</taxon>
        <taxon>Stramenopiles</taxon>
        <taxon>Ochrophyta</taxon>
        <taxon>Dictyochophyceae</taxon>
        <taxon>Rhizochromulinales</taxon>
        <taxon>Rhizochromulina</taxon>
    </lineage>
</organism>
<dbReference type="EMBL" id="HBHJ01015082">
    <property type="protein sequence ID" value="CAD9686141.1"/>
    <property type="molecule type" value="Transcribed_RNA"/>
</dbReference>
<name>A0A7S2S0T5_9STRA</name>
<dbReference type="GO" id="GO:0000209">
    <property type="term" value="P:protein polyubiquitination"/>
    <property type="evidence" value="ECO:0007669"/>
    <property type="project" value="InterPro"/>
</dbReference>
<dbReference type="GO" id="GO:0005737">
    <property type="term" value="C:cytoplasm"/>
    <property type="evidence" value="ECO:0007669"/>
    <property type="project" value="UniProtKB-SubCell"/>
</dbReference>
<evidence type="ECO:0000256" key="7">
    <source>
        <dbReference type="PROSITE-ProRule" id="PRU00104"/>
    </source>
</evidence>
<feature type="domain" description="HECT" evidence="9">
    <location>
        <begin position="1"/>
        <end position="285"/>
    </location>
</feature>
<evidence type="ECO:0000256" key="6">
    <source>
        <dbReference type="ARBA" id="ARBA00022786"/>
    </source>
</evidence>
<evidence type="ECO:0000256" key="4">
    <source>
        <dbReference type="ARBA" id="ARBA00022490"/>
    </source>
</evidence>
<keyword evidence="5" id="KW-0808">Transferase</keyword>
<keyword evidence="6 7" id="KW-0833">Ubl conjugation pathway</keyword>
<dbReference type="InterPro" id="IPR035983">
    <property type="entry name" value="Hect_E3_ubiquitin_ligase"/>
</dbReference>
<evidence type="ECO:0000256" key="5">
    <source>
        <dbReference type="ARBA" id="ARBA00022679"/>
    </source>
</evidence>
<dbReference type="PANTHER" id="PTHR45700">
    <property type="entry name" value="UBIQUITIN-PROTEIN LIGASE E3C"/>
    <property type="match status" value="1"/>
</dbReference>
<evidence type="ECO:0000256" key="1">
    <source>
        <dbReference type="ARBA" id="ARBA00000885"/>
    </source>
</evidence>
<evidence type="ECO:0000259" key="9">
    <source>
        <dbReference type="PROSITE" id="PS50237"/>
    </source>
</evidence>
<keyword evidence="8" id="KW-0472">Membrane</keyword>
<dbReference type="CDD" id="cd00078">
    <property type="entry name" value="HECTc"/>
    <property type="match status" value="1"/>
</dbReference>
<reference evidence="10" key="1">
    <citation type="submission" date="2021-01" db="EMBL/GenBank/DDBJ databases">
        <authorList>
            <person name="Corre E."/>
            <person name="Pelletier E."/>
            <person name="Niang G."/>
            <person name="Scheremetjew M."/>
            <person name="Finn R."/>
            <person name="Kale V."/>
            <person name="Holt S."/>
            <person name="Cochrane G."/>
            <person name="Meng A."/>
            <person name="Brown T."/>
            <person name="Cohen L."/>
        </authorList>
    </citation>
    <scope>NUCLEOTIDE SEQUENCE</scope>
    <source>
        <strain evidence="10">CCMP1243</strain>
    </source>
</reference>
<dbReference type="AlphaFoldDB" id="A0A7S2S0T5"/>
<dbReference type="SUPFAM" id="SSF56204">
    <property type="entry name" value="Hect, E3 ligase catalytic domain"/>
    <property type="match status" value="1"/>
</dbReference>
<protein>
    <recommendedName>
        <fullName evidence="3">HECT-type E3 ubiquitin transferase</fullName>
        <ecNumber evidence="3">2.3.2.26</ecNumber>
    </recommendedName>
</protein>